<gene>
    <name evidence="3" type="ORF">EHQ30_07895</name>
</gene>
<dbReference type="AlphaFoldDB" id="A0A2M9Y4A8"/>
<evidence type="ECO:0000256" key="1">
    <source>
        <dbReference type="SAM" id="SignalP"/>
    </source>
</evidence>
<dbReference type="EMBL" id="RQFP01000001">
    <property type="protein sequence ID" value="TGK96510.1"/>
    <property type="molecule type" value="Genomic_DNA"/>
</dbReference>
<dbReference type="InterPro" id="IPR016187">
    <property type="entry name" value="CTDL_fold"/>
</dbReference>
<reference evidence="3" key="1">
    <citation type="journal article" date="2019" name="PLoS Negl. Trop. Dis.">
        <title>Revisiting the worldwide diversity of Leptospira species in the environment.</title>
        <authorList>
            <person name="Vincent A.T."/>
            <person name="Schiettekatte O."/>
            <person name="Bourhy P."/>
            <person name="Veyrier F.J."/>
            <person name="Picardeau M."/>
        </authorList>
    </citation>
    <scope>NUCLEOTIDE SEQUENCE [LARGE SCALE GENOMIC DNA]</scope>
    <source>
        <strain evidence="3">201800277</strain>
    </source>
</reference>
<dbReference type="InterPro" id="IPR011448">
    <property type="entry name" value="DUF1554"/>
</dbReference>
<dbReference type="SUPFAM" id="SSF56436">
    <property type="entry name" value="C-type lectin-like"/>
    <property type="match status" value="1"/>
</dbReference>
<name>A0A2M9Y4A8_9LEPT</name>
<keyword evidence="1" id="KW-0732">Signal</keyword>
<dbReference type="Proteomes" id="UP000297891">
    <property type="component" value="Unassembled WGS sequence"/>
</dbReference>
<sequence length="230" mass="24267">MRLKIAFYCLCLLYFLNCSPADLCNAADTTSRCGILELATRNPISSNSSSPTVPHCSPCKMFVTATTYNANLGGIVGADNKCSSDANKPSTGNYKALIVDDVNRRACTSVNCTSGGVTEQINWVLAPNTSYVQSSSPSTIIFISDANGVYNSSLTNLISAAAAAIWTGIKNTSSWDWQTDTAHTCTSWTDSVSGNCGTYGVTSWTDSRAIAIVSAYGSGGTLNNLLCVEQ</sequence>
<keyword evidence="4" id="KW-1185">Reference proteome</keyword>
<feature type="chain" id="PRO_5044383763" evidence="1">
    <location>
        <begin position="21"/>
        <end position="230"/>
    </location>
</feature>
<feature type="domain" description="C-type lectin" evidence="2">
    <location>
        <begin position="118"/>
        <end position="206"/>
    </location>
</feature>
<evidence type="ECO:0000313" key="3">
    <source>
        <dbReference type="EMBL" id="TGK96510.1"/>
    </source>
</evidence>
<dbReference type="Pfam" id="PF07588">
    <property type="entry name" value="DUF1554"/>
    <property type="match status" value="1"/>
</dbReference>
<evidence type="ECO:0000259" key="2">
    <source>
        <dbReference type="PROSITE" id="PS50041"/>
    </source>
</evidence>
<protein>
    <submittedName>
        <fullName evidence="3">DUF1554 domain-containing protein</fullName>
    </submittedName>
</protein>
<accession>A0A2M9Y4A8</accession>
<dbReference type="InterPro" id="IPR001304">
    <property type="entry name" value="C-type_lectin-like"/>
</dbReference>
<dbReference type="OrthoDB" id="324891at2"/>
<evidence type="ECO:0000313" key="4">
    <source>
        <dbReference type="Proteomes" id="UP000297891"/>
    </source>
</evidence>
<organism evidence="3 4">
    <name type="scientific">Leptospira brenneri</name>
    <dbReference type="NCBI Taxonomy" id="2023182"/>
    <lineage>
        <taxon>Bacteria</taxon>
        <taxon>Pseudomonadati</taxon>
        <taxon>Spirochaetota</taxon>
        <taxon>Spirochaetia</taxon>
        <taxon>Leptospirales</taxon>
        <taxon>Leptospiraceae</taxon>
        <taxon>Leptospira</taxon>
    </lineage>
</organism>
<feature type="signal peptide" evidence="1">
    <location>
        <begin position="1"/>
        <end position="20"/>
    </location>
</feature>
<dbReference type="Gene3D" id="3.10.100.10">
    <property type="entry name" value="Mannose-Binding Protein A, subunit A"/>
    <property type="match status" value="1"/>
</dbReference>
<proteinExistence type="predicted"/>
<comment type="caution">
    <text evidence="3">The sequence shown here is derived from an EMBL/GenBank/DDBJ whole genome shotgun (WGS) entry which is preliminary data.</text>
</comment>
<dbReference type="PROSITE" id="PS50041">
    <property type="entry name" value="C_TYPE_LECTIN_2"/>
    <property type="match status" value="1"/>
</dbReference>
<dbReference type="InterPro" id="IPR016186">
    <property type="entry name" value="C-type_lectin-like/link_sf"/>
</dbReference>